<dbReference type="Gene3D" id="3.40.50.200">
    <property type="entry name" value="Peptidase S8/S53 domain"/>
    <property type="match status" value="1"/>
</dbReference>
<dbReference type="PANTHER" id="PTHR43806:SF58">
    <property type="entry name" value="ALKALINE PROTEASE 1-RELATED"/>
    <property type="match status" value="1"/>
</dbReference>
<feature type="active site" description="Charge relay system" evidence="6">
    <location>
        <position position="362"/>
    </location>
</feature>
<evidence type="ECO:0000256" key="4">
    <source>
        <dbReference type="ARBA" id="ARBA00022801"/>
    </source>
</evidence>
<proteinExistence type="inferred from homology"/>
<feature type="domain" description="Peptidase S8/S53" evidence="8">
    <location>
        <begin position="166"/>
        <end position="395"/>
    </location>
</feature>
<dbReference type="InterPro" id="IPR015500">
    <property type="entry name" value="Peptidase_S8_subtilisin-rel"/>
</dbReference>
<dbReference type="InterPro" id="IPR034193">
    <property type="entry name" value="PCSK9_ProteinaseK-like"/>
</dbReference>
<evidence type="ECO:0008006" key="12">
    <source>
        <dbReference type="Google" id="ProtNLM"/>
    </source>
</evidence>
<evidence type="ECO:0000313" key="11">
    <source>
        <dbReference type="Proteomes" id="UP000766486"/>
    </source>
</evidence>
<gene>
    <name evidence="10" type="ORF">CLO192961_LOCUS236027</name>
</gene>
<dbReference type="EMBL" id="CABFNS010000785">
    <property type="protein sequence ID" value="VUC28477.1"/>
    <property type="molecule type" value="Genomic_DNA"/>
</dbReference>
<feature type="non-terminal residue" evidence="10">
    <location>
        <position position="1"/>
    </location>
</feature>
<keyword evidence="4 6" id="KW-0378">Hydrolase</keyword>
<name>A0ABY6UE56_BIOOC</name>
<dbReference type="PANTHER" id="PTHR43806">
    <property type="entry name" value="PEPTIDASE S8"/>
    <property type="match status" value="1"/>
</dbReference>
<keyword evidence="3" id="KW-0732">Signal</keyword>
<dbReference type="Pfam" id="PF00082">
    <property type="entry name" value="Peptidase_S8"/>
    <property type="match status" value="1"/>
</dbReference>
<comment type="similarity">
    <text evidence="1 6 7">Belongs to the peptidase S8 family.</text>
</comment>
<dbReference type="Pfam" id="PF05922">
    <property type="entry name" value="Inhibitor_I9"/>
    <property type="match status" value="1"/>
</dbReference>
<dbReference type="PROSITE" id="PS51892">
    <property type="entry name" value="SUBTILASE"/>
    <property type="match status" value="1"/>
</dbReference>
<protein>
    <recommendedName>
        <fullName evidence="12">Peptidase S8/S53 domain-containing protein</fullName>
    </recommendedName>
</protein>
<keyword evidence="2 6" id="KW-0645">Protease</keyword>
<evidence type="ECO:0000259" key="8">
    <source>
        <dbReference type="Pfam" id="PF00082"/>
    </source>
</evidence>
<evidence type="ECO:0000259" key="9">
    <source>
        <dbReference type="Pfam" id="PF05922"/>
    </source>
</evidence>
<evidence type="ECO:0000256" key="6">
    <source>
        <dbReference type="PROSITE-ProRule" id="PRU01240"/>
    </source>
</evidence>
<dbReference type="InterPro" id="IPR023827">
    <property type="entry name" value="Peptidase_S8_Asp-AS"/>
</dbReference>
<comment type="caution">
    <text evidence="10">The sequence shown here is derived from an EMBL/GenBank/DDBJ whole genome shotgun (WGS) entry which is preliminary data.</text>
</comment>
<dbReference type="InterPro" id="IPR050131">
    <property type="entry name" value="Peptidase_S8_subtilisin-like"/>
</dbReference>
<feature type="domain" description="Inhibitor I9" evidence="9">
    <location>
        <begin position="46"/>
        <end position="125"/>
    </location>
</feature>
<evidence type="ECO:0000256" key="7">
    <source>
        <dbReference type="RuleBase" id="RU003355"/>
    </source>
</evidence>
<dbReference type="PROSITE" id="PS00136">
    <property type="entry name" value="SUBTILASE_ASP"/>
    <property type="match status" value="1"/>
</dbReference>
<accession>A0ABY6UE56</accession>
<evidence type="ECO:0000313" key="10">
    <source>
        <dbReference type="EMBL" id="VUC28477.1"/>
    </source>
</evidence>
<dbReference type="PROSITE" id="PS00137">
    <property type="entry name" value="SUBTILASE_HIS"/>
    <property type="match status" value="1"/>
</dbReference>
<dbReference type="InterPro" id="IPR022398">
    <property type="entry name" value="Peptidase_S8_His-AS"/>
</dbReference>
<dbReference type="PROSITE" id="PS00138">
    <property type="entry name" value="SUBTILASE_SER"/>
    <property type="match status" value="1"/>
</dbReference>
<dbReference type="Proteomes" id="UP000766486">
    <property type="component" value="Unassembled WGS sequence"/>
</dbReference>
<feature type="active site" description="Charge relay system" evidence="6">
    <location>
        <position position="168"/>
    </location>
</feature>
<evidence type="ECO:0000256" key="2">
    <source>
        <dbReference type="ARBA" id="ARBA00022670"/>
    </source>
</evidence>
<keyword evidence="11" id="KW-1185">Reference proteome</keyword>
<dbReference type="InterPro" id="IPR000209">
    <property type="entry name" value="Peptidase_S8/S53_dom"/>
</dbReference>
<dbReference type="InterPro" id="IPR010259">
    <property type="entry name" value="S8pro/Inhibitor_I9"/>
</dbReference>
<evidence type="ECO:0000256" key="3">
    <source>
        <dbReference type="ARBA" id="ARBA00022729"/>
    </source>
</evidence>
<evidence type="ECO:0000256" key="1">
    <source>
        <dbReference type="ARBA" id="ARBA00011073"/>
    </source>
</evidence>
<dbReference type="InterPro" id="IPR023828">
    <property type="entry name" value="Peptidase_S8_Ser-AS"/>
</dbReference>
<feature type="active site" description="Charge relay system" evidence="6">
    <location>
        <position position="200"/>
    </location>
</feature>
<keyword evidence="5 6" id="KW-0720">Serine protease</keyword>
<dbReference type="CDD" id="cd04077">
    <property type="entry name" value="Peptidases_S8_PCSK9_ProteinaseK_like"/>
    <property type="match status" value="1"/>
</dbReference>
<dbReference type="SUPFAM" id="SSF54897">
    <property type="entry name" value="Protease propeptides/inhibitors"/>
    <property type="match status" value="1"/>
</dbReference>
<evidence type="ECO:0000256" key="5">
    <source>
        <dbReference type="ARBA" id="ARBA00022825"/>
    </source>
</evidence>
<dbReference type="InterPro" id="IPR036852">
    <property type="entry name" value="Peptidase_S8/S53_dom_sf"/>
</dbReference>
<dbReference type="SUPFAM" id="SSF52743">
    <property type="entry name" value="Subtilisin-like"/>
    <property type="match status" value="1"/>
</dbReference>
<reference evidence="10 11" key="1">
    <citation type="submission" date="2019-06" db="EMBL/GenBank/DDBJ databases">
        <authorList>
            <person name="Broberg M."/>
        </authorList>
    </citation>
    <scope>NUCLEOTIDE SEQUENCE [LARGE SCALE GENOMIC DNA]</scope>
</reference>
<organism evidence="10 11">
    <name type="scientific">Bionectria ochroleuca</name>
    <name type="common">Gliocladium roseum</name>
    <dbReference type="NCBI Taxonomy" id="29856"/>
    <lineage>
        <taxon>Eukaryota</taxon>
        <taxon>Fungi</taxon>
        <taxon>Dikarya</taxon>
        <taxon>Ascomycota</taxon>
        <taxon>Pezizomycotina</taxon>
        <taxon>Sordariomycetes</taxon>
        <taxon>Hypocreomycetidae</taxon>
        <taxon>Hypocreales</taxon>
        <taxon>Bionectriaceae</taxon>
        <taxon>Clonostachys</taxon>
    </lineage>
</organism>
<sequence length="417" mass="43934">SYLRVIRTIKPTDTMKGAIWSPIVASAACLVRAAPVDVDADIIPNQFIVQLRPGISATSVLEHHQVVRELHSRSLSRRDGVFSGLGKTFSAGDFNAYAGSFDGATITEIAALPEVLKVEPERWVHPAALITQTGVEWHLGSISHRAENSTEYIYDDSAAEGTFAYVVDSGIRWSHEDFEGRASHGYNAVNGSENGDQMGHGTHVASILAGKMYGVAKKATVIDVKVFGSGSASSGTILDGITWAINDIVANNRQHLSVINLSLGGGGSDVLDNAVKSIYNQAILPVCAAGNENTDVSTRSPGRTPECLTVGNVESSLKRFYIEGASSGSNYGEAVDIFAPGTDIVAASSQSDSAIVSSIGTSDAAPAVAGIALYLQRLEGLATPDEVTSRIIELSTKDVVKEARGSQNRLAYNGNAL</sequence>
<dbReference type="PRINTS" id="PR00723">
    <property type="entry name" value="SUBTILISIN"/>
</dbReference>